<dbReference type="InterPro" id="IPR046474">
    <property type="entry name" value="DUF6795"/>
</dbReference>
<feature type="domain" description="DUF6795" evidence="1">
    <location>
        <begin position="19"/>
        <end position="119"/>
    </location>
</feature>
<dbReference type="OrthoDB" id="6313843at2"/>
<dbReference type="STRING" id="562729.RNAN_1219"/>
<dbReference type="Proteomes" id="UP000004374">
    <property type="component" value="Unassembled WGS sequence"/>
</dbReference>
<evidence type="ECO:0000259" key="1">
    <source>
        <dbReference type="Pfam" id="PF20598"/>
    </source>
</evidence>
<reference evidence="2 3" key="1">
    <citation type="journal article" date="2012" name="J. Bacteriol.">
        <title>Genome Sequence of the Protease-Producing Bacterium Rheinheimera nanhaiensis E407-8T, Isolated from Deep-Sea Sediment of the South China Sea.</title>
        <authorList>
            <person name="Zhang X.-Y."/>
            <person name="Zhang Y.-J."/>
            <person name="Qin Q.-L."/>
            <person name="Xie B.-B."/>
            <person name="Chen X.-L."/>
            <person name="Zhou B.-C."/>
            <person name="Zhang Y.-Z."/>
        </authorList>
    </citation>
    <scope>NUCLEOTIDE SEQUENCE [LARGE SCALE GENOMIC DNA]</scope>
    <source>
        <strain evidence="2 3">E407-8</strain>
    </source>
</reference>
<proteinExistence type="predicted"/>
<dbReference type="EMBL" id="BAFK01000005">
    <property type="protein sequence ID" value="GAB58248.1"/>
    <property type="molecule type" value="Genomic_DNA"/>
</dbReference>
<protein>
    <recommendedName>
        <fullName evidence="1">DUF6795 domain-containing protein</fullName>
    </recommendedName>
</protein>
<name>I1DW20_9GAMM</name>
<sequence length="148" mass="17402">MADMFSWFKKYDVHLSPAVRGNISFNGNPVANVKVFRELTYDKEYLDYAMTDAQGRFSFDEKNIRSHRPGSAFDTSKRQVLYLDYHNQRYLLWYYSTLNTSAAQTLTEKMQQLHCELTQPEKPTNYLTKSFLSTRTALQVSAIWTSWQ</sequence>
<comment type="caution">
    <text evidence="2">The sequence shown here is derived from an EMBL/GenBank/DDBJ whole genome shotgun (WGS) entry which is preliminary data.</text>
</comment>
<accession>I1DW20</accession>
<gene>
    <name evidence="2" type="ORF">RNAN_1219</name>
</gene>
<organism evidence="2 3">
    <name type="scientific">Rheinheimera nanhaiensis E407-8</name>
    <dbReference type="NCBI Taxonomy" id="562729"/>
    <lineage>
        <taxon>Bacteria</taxon>
        <taxon>Pseudomonadati</taxon>
        <taxon>Pseudomonadota</taxon>
        <taxon>Gammaproteobacteria</taxon>
        <taxon>Chromatiales</taxon>
        <taxon>Chromatiaceae</taxon>
        <taxon>Rheinheimera</taxon>
    </lineage>
</organism>
<dbReference type="Pfam" id="PF20598">
    <property type="entry name" value="DUF6795"/>
    <property type="match status" value="1"/>
</dbReference>
<evidence type="ECO:0000313" key="2">
    <source>
        <dbReference type="EMBL" id="GAB58248.1"/>
    </source>
</evidence>
<dbReference type="RefSeq" id="WP_008219764.1">
    <property type="nucleotide sequence ID" value="NZ_BAFK01000005.1"/>
</dbReference>
<evidence type="ECO:0000313" key="3">
    <source>
        <dbReference type="Proteomes" id="UP000004374"/>
    </source>
</evidence>
<keyword evidence="3" id="KW-1185">Reference proteome</keyword>
<dbReference type="AlphaFoldDB" id="I1DW20"/>